<dbReference type="Pfam" id="PF08241">
    <property type="entry name" value="Methyltransf_11"/>
    <property type="match status" value="1"/>
</dbReference>
<feature type="binding site" evidence="5">
    <location>
        <position position="451"/>
    </location>
    <ligand>
        <name>S-adenosyl-L-methionine</name>
        <dbReference type="ChEBI" id="CHEBI:59789"/>
    </ligand>
</feature>
<dbReference type="PANTHER" id="PTHR43464:SF19">
    <property type="entry name" value="UBIQUINONE BIOSYNTHESIS O-METHYLTRANSFERASE, MITOCHONDRIAL"/>
    <property type="match status" value="1"/>
</dbReference>
<dbReference type="InterPro" id="IPR013216">
    <property type="entry name" value="Methyltransf_11"/>
</dbReference>
<keyword evidence="3 5" id="KW-0831">Ubiquinone biosynthesis</keyword>
<feature type="domain" description="Methyltransferase type 11" evidence="7">
    <location>
        <begin position="384"/>
        <end position="478"/>
    </location>
</feature>
<dbReference type="GO" id="GO:0010420">
    <property type="term" value="F:polyprenyldihydroxybenzoate methyltransferase activity"/>
    <property type="evidence" value="ECO:0007669"/>
    <property type="project" value="InterPro"/>
</dbReference>
<feature type="compositionally biased region" description="Gly residues" evidence="6">
    <location>
        <begin position="283"/>
        <end position="294"/>
    </location>
</feature>
<dbReference type="CDD" id="cd02440">
    <property type="entry name" value="AdoMet_MTases"/>
    <property type="match status" value="1"/>
</dbReference>
<comment type="pathway">
    <text evidence="5">Cofactor biosynthesis; ubiquinone biosynthesis.</text>
</comment>
<evidence type="ECO:0000259" key="7">
    <source>
        <dbReference type="Pfam" id="PF08241"/>
    </source>
</evidence>
<keyword evidence="1 5" id="KW-0489">Methyltransferase</keyword>
<comment type="catalytic activity">
    <reaction evidence="5">
        <text>a 3-demethylubiquinol + S-adenosyl-L-methionine = a ubiquinol + S-adenosyl-L-homocysteine + H(+)</text>
        <dbReference type="Rhea" id="RHEA:44380"/>
        <dbReference type="Rhea" id="RHEA-COMP:9566"/>
        <dbReference type="Rhea" id="RHEA-COMP:10914"/>
        <dbReference type="ChEBI" id="CHEBI:15378"/>
        <dbReference type="ChEBI" id="CHEBI:17976"/>
        <dbReference type="ChEBI" id="CHEBI:57856"/>
        <dbReference type="ChEBI" id="CHEBI:59789"/>
        <dbReference type="ChEBI" id="CHEBI:84422"/>
        <dbReference type="EC" id="2.1.1.64"/>
    </reaction>
</comment>
<evidence type="ECO:0000256" key="3">
    <source>
        <dbReference type="ARBA" id="ARBA00022688"/>
    </source>
</evidence>
<dbReference type="eggNOG" id="COG2227">
    <property type="taxonomic scope" value="Bacteria"/>
</dbReference>
<comment type="function">
    <text evidence="5">O-methyltransferase that catalyzes the 2 O-methylation steps in the ubiquinone biosynthetic pathway.</text>
</comment>
<feature type="binding site" evidence="5">
    <location>
        <position position="356"/>
    </location>
    <ligand>
        <name>S-adenosyl-L-methionine</name>
        <dbReference type="ChEBI" id="CHEBI:59789"/>
    </ligand>
</feature>
<dbReference type="InterPro" id="IPR010233">
    <property type="entry name" value="UbiG_MeTrfase"/>
</dbReference>
<name>H6SMW8_PARPM</name>
<dbReference type="STRING" id="1150469.RSPPHO_00218"/>
<reference evidence="8 9" key="1">
    <citation type="submission" date="2012-02" db="EMBL/GenBank/DDBJ databases">
        <title>Shotgun genome sequence of Phaeospirillum photometricum DSM 122.</title>
        <authorList>
            <person name="Duquesne K."/>
            <person name="Sturgis J."/>
        </authorList>
    </citation>
    <scope>NUCLEOTIDE SEQUENCE [LARGE SCALE GENOMIC DNA]</scope>
    <source>
        <strain evidence="9">DSM122</strain>
    </source>
</reference>
<keyword evidence="8" id="KW-0830">Ubiquinone</keyword>
<sequence>MLHGHLDRAGLQDLGAQGGLFQHFLVGDAMELARLGHDARIGGINPIHVGVDVAAIGLQGGGQRHRRGVRAAPAQGGDAVVGPQALKARHHRHLTLGEALAHHRGVDGKDPRLAVGVVGVNGDLPPRPRARVHPQGLQRHGQEAHGHLLAGGDHGVVFAGIVQFGDSVAKADEAVGFARHGRDHHGHLVAGVHLGLDAPGDVADAVDVADRRSAEFHDDARHGVAPSLFSVPMVGDTVFGERGFGERVASGCSPVPRRVVKQRVAPRKRGYGPPSFGAAQRPGRGGPAGQGGRITGLRRTSPGGEARSTAMGETPMTTTSPSTALPAELAKFSAMADAWWDPEGKFKPLHKFNPVRIAFIRDHMAQHFGRSLDVERPFEGLRLLDVGCGGGLLCEPLARLGFEVVGIDAAERNVGTASNHAQRSGVPVTYRVATPEDLAAEGATFDAVLIMEVVEHVADLDLFFQSVGALLRPGGALVGATLNRTVKALALAKFGAEYVLRWLPRGTHDWRKFLKPSEFSDGLRRAGVETRDLAGMTFNPLSGEWSKTTDVSMNYLLFAVRP</sequence>
<dbReference type="InterPro" id="IPR029063">
    <property type="entry name" value="SAM-dependent_MTases_sf"/>
</dbReference>
<evidence type="ECO:0000313" key="8">
    <source>
        <dbReference type="EMBL" id="CCG06844.1"/>
    </source>
</evidence>
<dbReference type="HAMAP" id="MF_00472">
    <property type="entry name" value="UbiG"/>
    <property type="match status" value="1"/>
</dbReference>
<keyword evidence="4 5" id="KW-0949">S-adenosyl-L-methionine</keyword>
<evidence type="ECO:0000256" key="6">
    <source>
        <dbReference type="SAM" id="MobiDB-lite"/>
    </source>
</evidence>
<evidence type="ECO:0000313" key="9">
    <source>
        <dbReference type="Proteomes" id="UP000033220"/>
    </source>
</evidence>
<accession>H6SMW8</accession>
<keyword evidence="2 5" id="KW-0808">Transferase</keyword>
<dbReference type="PANTHER" id="PTHR43464">
    <property type="entry name" value="METHYLTRANSFERASE"/>
    <property type="match status" value="1"/>
</dbReference>
<dbReference type="SUPFAM" id="SSF53335">
    <property type="entry name" value="S-adenosyl-L-methionine-dependent methyltransferases"/>
    <property type="match status" value="1"/>
</dbReference>
<dbReference type="Proteomes" id="UP000033220">
    <property type="component" value="Chromosome DSM 122"/>
</dbReference>
<gene>
    <name evidence="5 8" type="primary">ubiG</name>
    <name evidence="8" type="ORF">RSPPHO_00218</name>
</gene>
<dbReference type="AlphaFoldDB" id="H6SMW8"/>
<evidence type="ECO:0000256" key="2">
    <source>
        <dbReference type="ARBA" id="ARBA00022679"/>
    </source>
</evidence>
<comment type="catalytic activity">
    <reaction evidence="5">
        <text>a 3-(all-trans-polyprenyl)benzene-1,2-diol + S-adenosyl-L-methionine = a 2-methoxy-6-(all-trans-polyprenyl)phenol + S-adenosyl-L-homocysteine + H(+)</text>
        <dbReference type="Rhea" id="RHEA:31411"/>
        <dbReference type="Rhea" id="RHEA-COMP:9550"/>
        <dbReference type="Rhea" id="RHEA-COMP:9551"/>
        <dbReference type="ChEBI" id="CHEBI:15378"/>
        <dbReference type="ChEBI" id="CHEBI:57856"/>
        <dbReference type="ChEBI" id="CHEBI:59789"/>
        <dbReference type="ChEBI" id="CHEBI:62729"/>
        <dbReference type="ChEBI" id="CHEBI:62731"/>
        <dbReference type="EC" id="2.1.1.222"/>
    </reaction>
</comment>
<feature type="binding site" evidence="5">
    <location>
        <position position="387"/>
    </location>
    <ligand>
        <name>S-adenosyl-L-methionine</name>
        <dbReference type="ChEBI" id="CHEBI:59789"/>
    </ligand>
</feature>
<dbReference type="NCBIfam" id="TIGR01983">
    <property type="entry name" value="UbiG"/>
    <property type="match status" value="1"/>
</dbReference>
<protein>
    <recommendedName>
        <fullName evidence="5">Ubiquinone biosynthesis O-methyltransferase</fullName>
    </recommendedName>
    <alternativeName>
        <fullName evidence="5">2-polyprenyl-6-hydroxyphenol methylase</fullName>
        <ecNumber evidence="5">2.1.1.222</ecNumber>
    </alternativeName>
    <alternativeName>
        <fullName evidence="5">3-demethylubiquinone 3-O-methyltransferase</fullName>
        <ecNumber evidence="5">2.1.1.64</ecNumber>
    </alternativeName>
</protein>
<keyword evidence="9" id="KW-1185">Reference proteome</keyword>
<feature type="region of interest" description="Disordered" evidence="6">
    <location>
        <begin position="264"/>
        <end position="322"/>
    </location>
</feature>
<dbReference type="HOGENOM" id="CLU_484738_0_0_5"/>
<dbReference type="EC" id="2.1.1.222" evidence="5"/>
<dbReference type="GO" id="GO:0061542">
    <property type="term" value="F:3-demethylubiquinol 3-O-methyltransferase activity"/>
    <property type="evidence" value="ECO:0007669"/>
    <property type="project" value="UniProtKB-UniRule"/>
</dbReference>
<comment type="similarity">
    <text evidence="5">Belongs to the methyltransferase superfamily. UbiG/COQ3 family.</text>
</comment>
<dbReference type="EMBL" id="HE663493">
    <property type="protein sequence ID" value="CCG06844.1"/>
    <property type="molecule type" value="Genomic_DNA"/>
</dbReference>
<dbReference type="UniPathway" id="UPA00232"/>
<proteinExistence type="inferred from homology"/>
<dbReference type="GO" id="GO:0102208">
    <property type="term" value="F:2-polyprenyl-6-hydroxyphenol methylase activity"/>
    <property type="evidence" value="ECO:0007669"/>
    <property type="project" value="UniProtKB-EC"/>
</dbReference>
<evidence type="ECO:0000256" key="1">
    <source>
        <dbReference type="ARBA" id="ARBA00022603"/>
    </source>
</evidence>
<dbReference type="KEGG" id="rpm:RSPPHO_00218"/>
<dbReference type="GO" id="GO:0032259">
    <property type="term" value="P:methylation"/>
    <property type="evidence" value="ECO:0007669"/>
    <property type="project" value="UniProtKB-KW"/>
</dbReference>
<evidence type="ECO:0000256" key="4">
    <source>
        <dbReference type="ARBA" id="ARBA00022691"/>
    </source>
</evidence>
<dbReference type="EC" id="2.1.1.64" evidence="5"/>
<dbReference type="Gene3D" id="3.40.50.150">
    <property type="entry name" value="Vaccinia Virus protein VP39"/>
    <property type="match status" value="1"/>
</dbReference>
<evidence type="ECO:0000256" key="5">
    <source>
        <dbReference type="HAMAP-Rule" id="MF_00472"/>
    </source>
</evidence>
<organism evidence="8 9">
    <name type="scientific">Pararhodospirillum photometricum DSM 122</name>
    <dbReference type="NCBI Taxonomy" id="1150469"/>
    <lineage>
        <taxon>Bacteria</taxon>
        <taxon>Pseudomonadati</taxon>
        <taxon>Pseudomonadota</taxon>
        <taxon>Alphaproteobacteria</taxon>
        <taxon>Rhodospirillales</taxon>
        <taxon>Rhodospirillaceae</taxon>
        <taxon>Pararhodospirillum</taxon>
    </lineage>
</organism>
<dbReference type="PATRIC" id="fig|1150469.3.peg.268"/>
<feature type="binding site" evidence="5">
    <location>
        <position position="408"/>
    </location>
    <ligand>
        <name>S-adenosyl-L-methionine</name>
        <dbReference type="ChEBI" id="CHEBI:59789"/>
    </ligand>
</feature>